<accession>A0ACC3DG31</accession>
<gene>
    <name evidence="1" type="ORF">LTS18_015154</name>
</gene>
<organism evidence="1 2">
    <name type="scientific">Coniosporium uncinatum</name>
    <dbReference type="NCBI Taxonomy" id="93489"/>
    <lineage>
        <taxon>Eukaryota</taxon>
        <taxon>Fungi</taxon>
        <taxon>Dikarya</taxon>
        <taxon>Ascomycota</taxon>
        <taxon>Pezizomycotina</taxon>
        <taxon>Dothideomycetes</taxon>
        <taxon>Dothideomycetes incertae sedis</taxon>
        <taxon>Coniosporium</taxon>
    </lineage>
</organism>
<evidence type="ECO:0000313" key="1">
    <source>
        <dbReference type="EMBL" id="KAK3070229.1"/>
    </source>
</evidence>
<sequence>MPHERRSPTRLPISTVSREQDDTSSKRRSLLPQRSGSIRREPPARSERRAGRPLSVISPTDAASSGRPQLATSLESPEDDEEYVAQQRSNALEALLGNDAGEHDDERDHVSSRDAVSIEKISMPPPPRASRTQSVCKPAIAKAPTRSTEIRDQARAQPRSSRPPSAASSVSQRSNDSRTIPDSASNTGAPGRAATTTTGLKRTASTVKPPRLMSYAAPSQTTSSDTPTRLRPPSVYADTRLA</sequence>
<comment type="caution">
    <text evidence="1">The sequence shown here is derived from an EMBL/GenBank/DDBJ whole genome shotgun (WGS) entry which is preliminary data.</text>
</comment>
<keyword evidence="2" id="KW-1185">Reference proteome</keyword>
<dbReference type="EMBL" id="JAWDJW010004993">
    <property type="protein sequence ID" value="KAK3070229.1"/>
    <property type="molecule type" value="Genomic_DNA"/>
</dbReference>
<reference evidence="1" key="1">
    <citation type="submission" date="2024-09" db="EMBL/GenBank/DDBJ databases">
        <title>Black Yeasts Isolated from many extreme environments.</title>
        <authorList>
            <person name="Coleine C."/>
            <person name="Stajich J.E."/>
            <person name="Selbmann L."/>
        </authorList>
    </citation>
    <scope>NUCLEOTIDE SEQUENCE</scope>
    <source>
        <strain evidence="1">CCFEE 5737</strain>
    </source>
</reference>
<feature type="non-terminal residue" evidence="1">
    <location>
        <position position="242"/>
    </location>
</feature>
<name>A0ACC3DG31_9PEZI</name>
<proteinExistence type="predicted"/>
<protein>
    <submittedName>
        <fullName evidence="1">Uncharacterized protein</fullName>
    </submittedName>
</protein>
<dbReference type="Proteomes" id="UP001186974">
    <property type="component" value="Unassembled WGS sequence"/>
</dbReference>
<evidence type="ECO:0000313" key="2">
    <source>
        <dbReference type="Proteomes" id="UP001186974"/>
    </source>
</evidence>